<organism evidence="1 2">
    <name type="scientific">Fuscibacter oryzae</name>
    <dbReference type="NCBI Taxonomy" id="2803939"/>
    <lineage>
        <taxon>Bacteria</taxon>
        <taxon>Pseudomonadati</taxon>
        <taxon>Pseudomonadota</taxon>
        <taxon>Alphaproteobacteria</taxon>
        <taxon>Rhodobacterales</taxon>
        <taxon>Paracoccaceae</taxon>
        <taxon>Fuscibacter</taxon>
    </lineage>
</organism>
<reference evidence="1" key="1">
    <citation type="submission" date="2021-01" db="EMBL/GenBank/DDBJ databases">
        <title>Genome seq and assembly of Tabrizicola sp. KVB23.</title>
        <authorList>
            <person name="Chhetri G."/>
        </authorList>
    </citation>
    <scope>NUCLEOTIDE SEQUENCE</scope>
    <source>
        <strain evidence="1">KVB23</strain>
    </source>
</reference>
<protein>
    <submittedName>
        <fullName evidence="1">Flagellar biosynthesis protein</fullName>
    </submittedName>
</protein>
<evidence type="ECO:0000313" key="1">
    <source>
        <dbReference type="EMBL" id="MBL4928379.1"/>
    </source>
</evidence>
<accession>A0A8J7MV68</accession>
<proteinExistence type="predicted"/>
<keyword evidence="2" id="KW-1185">Reference proteome</keyword>
<gene>
    <name evidence="1" type="ORF">JI744_09705</name>
</gene>
<sequence>MAIRLEVFETGRKDDPSEMVVTDSGHFEEMKLASFEEGYSAGWEDAVAAHSGDQTRMRDDLARNFQSLAFTYHEAREHILQSIEPLIREMVSRVLPRVAQASLAPLILETLRPIVAAASNAPMVLVINPNARPAVEAVLTGDKAIPLQIQDEPSLGEGQAYIRFARSETRIDLDRALAAIAAALEDFFKLALTETEHG</sequence>
<name>A0A8J7MV68_9RHOB</name>
<dbReference type="RefSeq" id="WP_202660087.1">
    <property type="nucleotide sequence ID" value="NZ_JAESVP010000004.1"/>
</dbReference>
<evidence type="ECO:0000313" key="2">
    <source>
        <dbReference type="Proteomes" id="UP000619033"/>
    </source>
</evidence>
<dbReference type="Proteomes" id="UP000619033">
    <property type="component" value="Unassembled WGS sequence"/>
</dbReference>
<dbReference type="EMBL" id="JAESVP010000004">
    <property type="protein sequence ID" value="MBL4928379.1"/>
    <property type="molecule type" value="Genomic_DNA"/>
</dbReference>
<keyword evidence="1" id="KW-0969">Cilium</keyword>
<keyword evidence="1" id="KW-0282">Flagellum</keyword>
<comment type="caution">
    <text evidence="1">The sequence shown here is derived from an EMBL/GenBank/DDBJ whole genome shotgun (WGS) entry which is preliminary data.</text>
</comment>
<dbReference type="AlphaFoldDB" id="A0A8J7MV68"/>
<keyword evidence="1" id="KW-0966">Cell projection</keyword>